<organism evidence="1 2">
    <name type="scientific">Dissulfurispira thermophila</name>
    <dbReference type="NCBI Taxonomy" id="2715679"/>
    <lineage>
        <taxon>Bacteria</taxon>
        <taxon>Pseudomonadati</taxon>
        <taxon>Nitrospirota</taxon>
        <taxon>Thermodesulfovibrionia</taxon>
        <taxon>Thermodesulfovibrionales</taxon>
        <taxon>Dissulfurispiraceae</taxon>
        <taxon>Dissulfurispira</taxon>
    </lineage>
</organism>
<evidence type="ECO:0000313" key="1">
    <source>
        <dbReference type="EMBL" id="BCB96782.1"/>
    </source>
</evidence>
<sequence>MLTEDAVRLSKLSKEKLIAAMRSRKQYRESILPESKGQLVTMSQNGVFLAFRDNVVYNAFIPERKGYFKDVSKGRLKKWAERLKRILIQPFTR</sequence>
<dbReference type="AlphaFoldDB" id="A0A7G1H3R7"/>
<proteinExistence type="predicted"/>
<reference evidence="1 2" key="1">
    <citation type="submission" date="2020-03" db="EMBL/GenBank/DDBJ databases">
        <title>Complete genome sequences of two sulfur-disproportionating bacterial strains T55J and Mzg5.</title>
        <authorList>
            <person name="Umezawa K."/>
            <person name="Kojima H."/>
            <person name="Kato Y."/>
            <person name="Fukui M."/>
        </authorList>
    </citation>
    <scope>NUCLEOTIDE SEQUENCE [LARGE SCALE GENOMIC DNA]</scope>
    <source>
        <strain evidence="1 2">T55J</strain>
    </source>
</reference>
<evidence type="ECO:0000313" key="2">
    <source>
        <dbReference type="Proteomes" id="UP000516360"/>
    </source>
</evidence>
<dbReference type="Proteomes" id="UP000516360">
    <property type="component" value="Chromosome"/>
</dbReference>
<name>A0A7G1H3R7_9BACT</name>
<accession>A0A7G1H3R7</accession>
<protein>
    <submittedName>
        <fullName evidence="1">Uncharacterized protein</fullName>
    </submittedName>
</protein>
<keyword evidence="2" id="KW-1185">Reference proteome</keyword>
<dbReference type="EMBL" id="AP022873">
    <property type="protein sequence ID" value="BCB96782.1"/>
    <property type="molecule type" value="Genomic_DNA"/>
</dbReference>
<gene>
    <name evidence="1" type="ORF">JZK55_17040</name>
</gene>
<dbReference type="KEGG" id="dtp:JZK55_17040"/>